<organism evidence="6 7">
    <name type="scientific">Serendipita vermifera MAFF 305830</name>
    <dbReference type="NCBI Taxonomy" id="933852"/>
    <lineage>
        <taxon>Eukaryota</taxon>
        <taxon>Fungi</taxon>
        <taxon>Dikarya</taxon>
        <taxon>Basidiomycota</taxon>
        <taxon>Agaricomycotina</taxon>
        <taxon>Agaricomycetes</taxon>
        <taxon>Sebacinales</taxon>
        <taxon>Serendipitaceae</taxon>
        <taxon>Serendipita</taxon>
    </lineage>
</organism>
<evidence type="ECO:0000313" key="7">
    <source>
        <dbReference type="Proteomes" id="UP000054097"/>
    </source>
</evidence>
<sequence>VDNGRPGTYSQLLILKEYMGRLASDSKVNEDEVYPADHFDLMGGVGFGGLVAFMLGHLRMNVNQAIDALLALTALLSFDDSVESIDRESNSTILKKFLKSTLQARGIAPKTKMNDTNSSTKRTLFAAPSMNVTHPHVFRTYPSRGSPLNPTIVEALCATMAIQSHFLPVKIGPRRTQESFISGALGANNPTRLLLEEASKLFGKNRRVAQIISLGCGLPRVLSVNSSDMMEVNRLLKDITADCETVAEELSTRLFNIDAYLRLNVNRGMELLEMKEWNSLGAVGSHTTTYLATTVVSESIDSSLRRLQTRIGSVTLGQLSRYTRFSI</sequence>
<dbReference type="PANTHER" id="PTHR24185">
    <property type="entry name" value="CALCIUM-INDEPENDENT PHOSPHOLIPASE A2-GAMMA"/>
    <property type="match status" value="1"/>
</dbReference>
<evidence type="ECO:0000256" key="3">
    <source>
        <dbReference type="ARBA" id="ARBA00023098"/>
    </source>
</evidence>
<reference evidence="6 7" key="1">
    <citation type="submission" date="2014-04" db="EMBL/GenBank/DDBJ databases">
        <authorList>
            <consortium name="DOE Joint Genome Institute"/>
            <person name="Kuo A."/>
            <person name="Zuccaro A."/>
            <person name="Kohler A."/>
            <person name="Nagy L.G."/>
            <person name="Floudas D."/>
            <person name="Copeland A."/>
            <person name="Barry K.W."/>
            <person name="Cichocki N."/>
            <person name="Veneault-Fourrey C."/>
            <person name="LaButti K."/>
            <person name="Lindquist E.A."/>
            <person name="Lipzen A."/>
            <person name="Lundell T."/>
            <person name="Morin E."/>
            <person name="Murat C."/>
            <person name="Sun H."/>
            <person name="Tunlid A."/>
            <person name="Henrissat B."/>
            <person name="Grigoriev I.V."/>
            <person name="Hibbett D.S."/>
            <person name="Martin F."/>
            <person name="Nordberg H.P."/>
            <person name="Cantor M.N."/>
            <person name="Hua S.X."/>
        </authorList>
    </citation>
    <scope>NUCLEOTIDE SEQUENCE [LARGE SCALE GENOMIC DNA]</scope>
    <source>
        <strain evidence="6 7">MAFF 305830</strain>
    </source>
</reference>
<evidence type="ECO:0000256" key="4">
    <source>
        <dbReference type="PROSITE-ProRule" id="PRU01161"/>
    </source>
</evidence>
<dbReference type="EMBL" id="KN824348">
    <property type="protein sequence ID" value="KIM22799.1"/>
    <property type="molecule type" value="Genomic_DNA"/>
</dbReference>
<dbReference type="GO" id="GO:0016042">
    <property type="term" value="P:lipid catabolic process"/>
    <property type="evidence" value="ECO:0007669"/>
    <property type="project" value="UniProtKB-KW"/>
</dbReference>
<dbReference type="Pfam" id="PF01734">
    <property type="entry name" value="Patatin"/>
    <property type="match status" value="1"/>
</dbReference>
<dbReference type="AlphaFoldDB" id="A0A0C3ARW8"/>
<dbReference type="OrthoDB" id="1658288at2759"/>
<accession>A0A0C3ARW8</accession>
<comment type="caution">
    <text evidence="4">Lacks conserved residue(s) required for the propagation of feature annotation.</text>
</comment>
<dbReference type="PANTHER" id="PTHR24185:SF1">
    <property type="entry name" value="CALCIUM-INDEPENDENT PHOSPHOLIPASE A2-GAMMA"/>
    <property type="match status" value="1"/>
</dbReference>
<evidence type="ECO:0000256" key="2">
    <source>
        <dbReference type="ARBA" id="ARBA00022963"/>
    </source>
</evidence>
<dbReference type="SUPFAM" id="SSF52151">
    <property type="entry name" value="FabD/lysophospholipase-like"/>
    <property type="match status" value="1"/>
</dbReference>
<keyword evidence="7" id="KW-1185">Reference proteome</keyword>
<dbReference type="InterPro" id="IPR016035">
    <property type="entry name" value="Acyl_Trfase/lysoPLipase"/>
</dbReference>
<evidence type="ECO:0000256" key="1">
    <source>
        <dbReference type="ARBA" id="ARBA00022801"/>
    </source>
</evidence>
<feature type="non-terminal residue" evidence="6">
    <location>
        <position position="1"/>
    </location>
</feature>
<keyword evidence="3" id="KW-0443">Lipid metabolism</keyword>
<evidence type="ECO:0000259" key="5">
    <source>
        <dbReference type="PROSITE" id="PS51635"/>
    </source>
</evidence>
<keyword evidence="1" id="KW-0378">Hydrolase</keyword>
<protein>
    <recommendedName>
        <fullName evidence="5">PNPLA domain-containing protein</fullName>
    </recommendedName>
</protein>
<name>A0A0C3ARW8_SERVB</name>
<dbReference type="GO" id="GO:0047499">
    <property type="term" value="F:calcium-independent phospholipase A2 activity"/>
    <property type="evidence" value="ECO:0007669"/>
    <property type="project" value="TreeGrafter"/>
</dbReference>
<dbReference type="GO" id="GO:0016020">
    <property type="term" value="C:membrane"/>
    <property type="evidence" value="ECO:0007669"/>
    <property type="project" value="TreeGrafter"/>
</dbReference>
<dbReference type="Gene3D" id="3.40.1090.10">
    <property type="entry name" value="Cytosolic phospholipase A2 catalytic domain"/>
    <property type="match status" value="1"/>
</dbReference>
<dbReference type="GO" id="GO:0019369">
    <property type="term" value="P:arachidonate metabolic process"/>
    <property type="evidence" value="ECO:0007669"/>
    <property type="project" value="TreeGrafter"/>
</dbReference>
<evidence type="ECO:0000313" key="6">
    <source>
        <dbReference type="EMBL" id="KIM22799.1"/>
    </source>
</evidence>
<dbReference type="GO" id="GO:0046486">
    <property type="term" value="P:glycerolipid metabolic process"/>
    <property type="evidence" value="ECO:0007669"/>
    <property type="project" value="UniProtKB-ARBA"/>
</dbReference>
<reference evidence="7" key="2">
    <citation type="submission" date="2015-01" db="EMBL/GenBank/DDBJ databases">
        <title>Evolutionary Origins and Diversification of the Mycorrhizal Mutualists.</title>
        <authorList>
            <consortium name="DOE Joint Genome Institute"/>
            <consortium name="Mycorrhizal Genomics Consortium"/>
            <person name="Kohler A."/>
            <person name="Kuo A."/>
            <person name="Nagy L.G."/>
            <person name="Floudas D."/>
            <person name="Copeland A."/>
            <person name="Barry K.W."/>
            <person name="Cichocki N."/>
            <person name="Veneault-Fourrey C."/>
            <person name="LaButti K."/>
            <person name="Lindquist E.A."/>
            <person name="Lipzen A."/>
            <person name="Lundell T."/>
            <person name="Morin E."/>
            <person name="Murat C."/>
            <person name="Riley R."/>
            <person name="Ohm R."/>
            <person name="Sun H."/>
            <person name="Tunlid A."/>
            <person name="Henrissat B."/>
            <person name="Grigoriev I.V."/>
            <person name="Hibbett D.S."/>
            <person name="Martin F."/>
        </authorList>
    </citation>
    <scope>NUCLEOTIDE SEQUENCE [LARGE SCALE GENOMIC DNA]</scope>
    <source>
        <strain evidence="7">MAFF 305830</strain>
    </source>
</reference>
<dbReference type="InterPro" id="IPR002641">
    <property type="entry name" value="PNPLA_dom"/>
</dbReference>
<dbReference type="HOGENOM" id="CLU_000288_144_2_1"/>
<dbReference type="PROSITE" id="PS51635">
    <property type="entry name" value="PNPLA"/>
    <property type="match status" value="1"/>
</dbReference>
<dbReference type="STRING" id="933852.A0A0C3ARW8"/>
<proteinExistence type="predicted"/>
<feature type="domain" description="PNPLA" evidence="5">
    <location>
        <begin position="1"/>
        <end position="195"/>
    </location>
</feature>
<keyword evidence="2" id="KW-0442">Lipid degradation</keyword>
<gene>
    <name evidence="6" type="ORF">M408DRAFT_78481</name>
</gene>
<dbReference type="Proteomes" id="UP000054097">
    <property type="component" value="Unassembled WGS sequence"/>
</dbReference>